<name>A0A8S5SQL1_9CAUD</name>
<keyword evidence="2" id="KW-0946">Virion</keyword>
<feature type="domain" description="Peptidase S74" evidence="3">
    <location>
        <begin position="1370"/>
        <end position="1485"/>
    </location>
</feature>
<comment type="subcellular location">
    <subcellularLocation>
        <location evidence="1">Virion</location>
    </subcellularLocation>
</comment>
<accession>A0A8S5SQL1</accession>
<protein>
    <submittedName>
        <fullName evidence="4">Neck appendage protein</fullName>
    </submittedName>
</protein>
<dbReference type="GO" id="GO:0098015">
    <property type="term" value="C:virus tail"/>
    <property type="evidence" value="ECO:0007669"/>
    <property type="project" value="UniProtKB-KW"/>
</dbReference>
<sequence>MYSEVSEEFINTIRSPSRTFNARLKINGKWYSTGLKKMTYENSSSSEESLQLGSAVSAKIELTVAKIDELFENTEISVEIGLKLQGGAYEYVPVGIFTAEHPTNDENSTTFTAYDRMIKTTGIYISDLSYPAKAKDVLNEISVQCGVLIDTSGIDVVIEKRPEGYTCREMIGYIASLVGGFACVNRIGTIIIKWYEQTDFKLDLSRIMTFEKTESNYHLDYLTANIDNSNSYTAGGGTLGVTFDNPFMTSSGLEDVYNKIKGFTYREVELKAPADIRLDVWDIITAAVNGVEYSVPVMNIVYEYDGGMSMTVKSFGKTEVETSTDFKGPTSKAVERMYSELIATKELVAKKVDAEWVKANTVTSEKVISIEADILSIKNNYLQTNEADIKYATIEKLDGVEGKFEDFYAKDFESVVSKIEDLTVGVEKVNTIMFGSASGGSLTTEFSNSIVANIGDAQIKSAMIESIAADKITSGKIYTNLVEILSESGNLDITDNTIQIKDDKKITRVQIGKDANSDYNMYVWDKSGNLMFDALGLTENGVKREIIRNDMIKENANIAASKLDIESLFTVINEDGSHTVKSSKIYVDVNKQTLDVAFKNMTTNVTELQKSVTTQGTQLTAVQGAISSKVWQQDINTTVNNLQIGGRNLFQNTGYTRGNLYLGWYQSTTTAHKDEIVADNATLSGKARKITYIKAGSQGAYIDIPASLKSKKNLQKKVYTQSCLLKANKAISVTWGNSSPGFNKSTVNVSTEWQKFEIKTTVVVNYVFSKLTEFFVSNATAGTELYIADYKFEEGEFASPWTPAPEDTDSSISAVDTKVTTISDQYTSLNQSLTSLAATVNSNTTKISKKADGSTVTALQANVTALTADLSGFKTTVSETYTSKTEFNDLQIGGRNLLLNSADLIKWTTESGVTVAKDVDGYFKIYAAHNDSWWSCQQMVTIEPGTTYMLSGHNKAGIKAGFINIRYYKSGTAYTLLQKNVVGYFAIKLEIPAGADSEIQISLGLKPTAYGDYTYFKLPKLELGDKATDWTPAPEDTDEKFTAYSTTTQMNSAITQSANSVLTTVSSNYATKASLELKVDKNKLISEINASADVITLKSNRFVLDSTNAKIAADGRVEFTGGTIGGWKIDKHSLYSDYDKYRVYIQTVTGAEDWAFSVQEKKEDGKYYGNFIVDARGYVRINDGYLSTKNHSVGGKGIEINESTIKLYSWTDKDNLVGSIYSTYIDSGNSGSQNKRQSLVICSDFNDELHLDYMDENRKPYVAVAIDRNADNKVHMMVPTVFHNELQTYSDDYSLTVNSNFSVGKKGTEKIARFWCYNGGGDTKSVRIFNSGGESGKYLTNCELSLWGTGAVQYNWSVNGTIYGNISSDSDRNIKKDIKALDIENSAQFIYSLIPSEFRFKNGTSNRLHHGLIAQEVKESMKGDWGVFIDKAVDDKNYNAIAVDDLTGEQTQLLTARYGLRYDELIADLIATVQSLNNRLKALEK</sequence>
<dbReference type="PROSITE" id="PS51688">
    <property type="entry name" value="ICA"/>
    <property type="match status" value="1"/>
</dbReference>
<organism evidence="4">
    <name type="scientific">Siphoviridae sp. ctrap8</name>
    <dbReference type="NCBI Taxonomy" id="2827955"/>
    <lineage>
        <taxon>Viruses</taxon>
        <taxon>Duplodnaviria</taxon>
        <taxon>Heunggongvirae</taxon>
        <taxon>Uroviricota</taxon>
        <taxon>Caudoviricetes</taxon>
    </lineage>
</organism>
<evidence type="ECO:0000313" key="4">
    <source>
        <dbReference type="EMBL" id="DAF53208.1"/>
    </source>
</evidence>
<proteinExistence type="predicted"/>
<evidence type="ECO:0000259" key="3">
    <source>
        <dbReference type="PROSITE" id="PS51688"/>
    </source>
</evidence>
<reference evidence="4" key="1">
    <citation type="journal article" date="2021" name="Proc. Natl. Acad. Sci. U.S.A.">
        <title>A Catalog of Tens of Thousands of Viruses from Human Metagenomes Reveals Hidden Associations with Chronic Diseases.</title>
        <authorList>
            <person name="Tisza M.J."/>
            <person name="Buck C.B."/>
        </authorList>
    </citation>
    <scope>NUCLEOTIDE SEQUENCE</scope>
    <source>
        <strain evidence="4">Ctrap8</strain>
    </source>
</reference>
<dbReference type="Gene3D" id="1.10.10.10">
    <property type="entry name" value="Winged helix-like DNA-binding domain superfamily/Winged helix DNA-binding domain"/>
    <property type="match status" value="1"/>
</dbReference>
<evidence type="ECO:0000256" key="1">
    <source>
        <dbReference type="ARBA" id="ARBA00004328"/>
    </source>
</evidence>
<keyword evidence="2" id="KW-1227">Viral tail protein</keyword>
<dbReference type="Pfam" id="PF13884">
    <property type="entry name" value="Peptidase_S74"/>
    <property type="match status" value="1"/>
</dbReference>
<dbReference type="Gene3D" id="1.20.5.340">
    <property type="match status" value="1"/>
</dbReference>
<evidence type="ECO:0000256" key="2">
    <source>
        <dbReference type="ARBA" id="ARBA00022732"/>
    </source>
</evidence>
<dbReference type="EMBL" id="BK032649">
    <property type="protein sequence ID" value="DAF53208.1"/>
    <property type="molecule type" value="Genomic_DNA"/>
</dbReference>
<dbReference type="InterPro" id="IPR036388">
    <property type="entry name" value="WH-like_DNA-bd_sf"/>
</dbReference>
<dbReference type="InterPro" id="IPR030392">
    <property type="entry name" value="S74_ICA"/>
</dbReference>